<evidence type="ECO:0000256" key="3">
    <source>
        <dbReference type="ARBA" id="ARBA00012824"/>
    </source>
</evidence>
<evidence type="ECO:0000256" key="2">
    <source>
        <dbReference type="ARBA" id="ARBA00005297"/>
    </source>
</evidence>
<accession>A0ABT6NJX2</accession>
<dbReference type="Proteomes" id="UP001160301">
    <property type="component" value="Unassembled WGS sequence"/>
</dbReference>
<dbReference type="SUPFAM" id="SSF56322">
    <property type="entry name" value="ADC synthase"/>
    <property type="match status" value="1"/>
</dbReference>
<dbReference type="Gene3D" id="3.60.120.10">
    <property type="entry name" value="Anthranilate synthase"/>
    <property type="match status" value="1"/>
</dbReference>
<dbReference type="InterPro" id="IPR004561">
    <property type="entry name" value="IsoChor_synthase"/>
</dbReference>
<evidence type="ECO:0000313" key="8">
    <source>
        <dbReference type="Proteomes" id="UP001160301"/>
    </source>
</evidence>
<dbReference type="PANTHER" id="PTHR42839">
    <property type="entry name" value="ISOCHORISMATE SYNTHASE ENTC"/>
    <property type="match status" value="1"/>
</dbReference>
<evidence type="ECO:0000259" key="6">
    <source>
        <dbReference type="Pfam" id="PF00425"/>
    </source>
</evidence>
<dbReference type="Pfam" id="PF00425">
    <property type="entry name" value="Chorismate_bind"/>
    <property type="match status" value="1"/>
</dbReference>
<dbReference type="EC" id="5.4.4.2" evidence="3"/>
<organism evidence="7 8">
    <name type="scientific">Polyangium sorediatum</name>
    <dbReference type="NCBI Taxonomy" id="889274"/>
    <lineage>
        <taxon>Bacteria</taxon>
        <taxon>Pseudomonadati</taxon>
        <taxon>Myxococcota</taxon>
        <taxon>Polyangia</taxon>
        <taxon>Polyangiales</taxon>
        <taxon>Polyangiaceae</taxon>
        <taxon>Polyangium</taxon>
    </lineage>
</organism>
<keyword evidence="4" id="KW-0413">Isomerase</keyword>
<comment type="caution">
    <text evidence="7">The sequence shown here is derived from an EMBL/GenBank/DDBJ whole genome shotgun (WGS) entry which is preliminary data.</text>
</comment>
<comment type="catalytic activity">
    <reaction evidence="1">
        <text>chorismate = isochorismate</text>
        <dbReference type="Rhea" id="RHEA:18985"/>
        <dbReference type="ChEBI" id="CHEBI:29748"/>
        <dbReference type="ChEBI" id="CHEBI:29780"/>
        <dbReference type="EC" id="5.4.4.2"/>
    </reaction>
</comment>
<evidence type="ECO:0000256" key="4">
    <source>
        <dbReference type="ARBA" id="ARBA00023235"/>
    </source>
</evidence>
<dbReference type="EMBL" id="JARZHI010000002">
    <property type="protein sequence ID" value="MDI1428613.1"/>
    <property type="molecule type" value="Genomic_DNA"/>
</dbReference>
<evidence type="ECO:0000313" key="7">
    <source>
        <dbReference type="EMBL" id="MDI1428613.1"/>
    </source>
</evidence>
<name>A0ABT6NJX2_9BACT</name>
<dbReference type="NCBIfam" id="TIGR00543">
    <property type="entry name" value="isochor_syn"/>
    <property type="match status" value="1"/>
</dbReference>
<dbReference type="NCBIfam" id="NF005380">
    <property type="entry name" value="PRK06923.1"/>
    <property type="match status" value="1"/>
</dbReference>
<sequence length="411" mass="43263">MTSIPASEAAVASARSGTELLGAYDLESSFYFSSNVRTILGQGVGEIIARSGGSAPAEAFAERVATVLAGLERAGHDRPMAVGALPFAANSPAHLFVPTAIRVGGPVDAASISPRPSPPASVEGMRMSPERDVYLRGVERALDAIRDDELSKVVLSRMLELRLSQPVELHALLERLSKRNASGYTFAVRLPEGRSSGTTHPRTLIGASPELLVSRSGNTVFANPLAGSAPRSPDPEEDQRRANALLASEKDRREHAVVIEAIAAALQPFCRSLSVPSCPSLVHTEAMWHLATPIKGELADLSTSSLQLAMALHPTPAVCGYPAARARAAIEAIEPFDRGLFTGLVGYCDASGDGEWAVTIRCADISSDMIRLYAGAGLVAGSAPERERAEISAKMRTVLTALGLGSLPEDL</sequence>
<dbReference type="InterPro" id="IPR005801">
    <property type="entry name" value="ADC_synthase"/>
</dbReference>
<evidence type="ECO:0000256" key="5">
    <source>
        <dbReference type="ARBA" id="ARBA00041564"/>
    </source>
</evidence>
<proteinExistence type="inferred from homology"/>
<dbReference type="RefSeq" id="WP_136966001.1">
    <property type="nucleotide sequence ID" value="NZ_JARZHI010000002.1"/>
</dbReference>
<comment type="similarity">
    <text evidence="2">Belongs to the isochorismate synthase family.</text>
</comment>
<protein>
    <recommendedName>
        <fullName evidence="3">isochorismate synthase</fullName>
        <ecNumber evidence="3">5.4.4.2</ecNumber>
    </recommendedName>
    <alternativeName>
        <fullName evidence="5">Isochorismate mutase</fullName>
    </alternativeName>
</protein>
<feature type="domain" description="Chorismate-utilising enzyme C-terminal" evidence="6">
    <location>
        <begin position="131"/>
        <end position="394"/>
    </location>
</feature>
<reference evidence="7 8" key="1">
    <citation type="submission" date="2023-04" db="EMBL/GenBank/DDBJ databases">
        <title>The genome sequence of Polyangium sorediatum DSM14670.</title>
        <authorList>
            <person name="Zhang X."/>
        </authorList>
    </citation>
    <scope>NUCLEOTIDE SEQUENCE [LARGE SCALE GENOMIC DNA]</scope>
    <source>
        <strain evidence="7 8">DSM 14670</strain>
    </source>
</reference>
<dbReference type="PANTHER" id="PTHR42839:SF2">
    <property type="entry name" value="ISOCHORISMATE SYNTHASE ENTC"/>
    <property type="match status" value="1"/>
</dbReference>
<evidence type="ECO:0000256" key="1">
    <source>
        <dbReference type="ARBA" id="ARBA00000799"/>
    </source>
</evidence>
<keyword evidence="8" id="KW-1185">Reference proteome</keyword>
<dbReference type="InterPro" id="IPR015890">
    <property type="entry name" value="Chorismate_C"/>
</dbReference>
<gene>
    <name evidence="7" type="primary">dhbC</name>
    <name evidence="7" type="ORF">QHF89_03885</name>
</gene>